<dbReference type="NCBIfam" id="NF007739">
    <property type="entry name" value="PRK10419.1"/>
    <property type="match status" value="2"/>
</dbReference>
<gene>
    <name evidence="9" type="ORF">CH339_06725</name>
</gene>
<dbReference type="PANTHER" id="PTHR43297">
    <property type="entry name" value="OLIGOPEPTIDE TRANSPORT ATP-BINDING PROTEIN APPD"/>
    <property type="match status" value="1"/>
</dbReference>
<reference evidence="9 10" key="1">
    <citation type="submission" date="2017-07" db="EMBL/GenBank/DDBJ databases">
        <title>Draft Genome Sequences of Select Purple Nonsulfur Bacteria.</title>
        <authorList>
            <person name="Lasarre B."/>
            <person name="Mckinlay J.B."/>
        </authorList>
    </citation>
    <scope>NUCLEOTIDE SEQUENCE [LARGE SCALE GENOMIC DNA]</scope>
    <source>
        <strain evidence="9 10">DSM 11290</strain>
    </source>
</reference>
<keyword evidence="7" id="KW-0472">Membrane</keyword>
<dbReference type="EMBL" id="NPEV01000010">
    <property type="protein sequence ID" value="RAI28312.1"/>
    <property type="molecule type" value="Genomic_DNA"/>
</dbReference>
<dbReference type="SUPFAM" id="SSF52540">
    <property type="entry name" value="P-loop containing nucleoside triphosphate hydrolases"/>
    <property type="match status" value="2"/>
</dbReference>
<dbReference type="GO" id="GO:0005886">
    <property type="term" value="C:plasma membrane"/>
    <property type="evidence" value="ECO:0007669"/>
    <property type="project" value="UniProtKB-SubCell"/>
</dbReference>
<keyword evidence="5" id="KW-0547">Nucleotide-binding</keyword>
<dbReference type="Gene3D" id="3.40.50.300">
    <property type="entry name" value="P-loop containing nucleotide triphosphate hydrolases"/>
    <property type="match status" value="2"/>
</dbReference>
<evidence type="ECO:0000259" key="8">
    <source>
        <dbReference type="PROSITE" id="PS50893"/>
    </source>
</evidence>
<sequence>MTTEADTIAPPTVSVRNLALRLPGDADRAYALNDLSFDLPAGEILCIVGESGSGKSLCAQTLMGLLPPVIHVERGEALFDGRDLFKVDAKTMRDMRGRAIGMIFQEPMTALNPSMRIGDQIAEVFEAHGMLTRAERQRKVLDLAREVRLPDPERIVRAFPHQLSGGQRQRAMIAMALALEPKLIIADEPTTALDVTTQAQILRLIRDIQQRRGTSVIFITHDFGVVADIADRVLVLQEGDVVETGTARAVLEHPRHPYTKALLAAVPTGVPPKRAELGANPIACSVIGLNKSYRSKSGMFGDHRVVRAVDDVSFQIHRGETLGLVGESGSGKSTVARLVTRIDEPDSGQIRLGGEDFGAMKGEELRRRRSRIQMVFQDPFASLNPRRKVGLAIADGPMSNGVPRNKALSDARDLLVLVGLDPKAADRLPHEFSGGQRQRIGIARALALEPDVLVADEAVSALDVTVQAQVLDLLEGLRKRLDLAMLFITHDLHVAAQICDRLAVMRQGKIVETGPTAELFTNPRHPYTRELLAAIPRSGGAHSNDGQG</sequence>
<evidence type="ECO:0000256" key="5">
    <source>
        <dbReference type="ARBA" id="ARBA00022741"/>
    </source>
</evidence>
<feature type="domain" description="ABC transporter" evidence="8">
    <location>
        <begin position="13"/>
        <end position="263"/>
    </location>
</feature>
<keyword evidence="6 9" id="KW-0067">ATP-binding</keyword>
<evidence type="ECO:0000256" key="6">
    <source>
        <dbReference type="ARBA" id="ARBA00022840"/>
    </source>
</evidence>
<dbReference type="Pfam" id="PF00005">
    <property type="entry name" value="ABC_tran"/>
    <property type="match status" value="2"/>
</dbReference>
<evidence type="ECO:0000313" key="10">
    <source>
        <dbReference type="Proteomes" id="UP000249299"/>
    </source>
</evidence>
<evidence type="ECO:0000256" key="1">
    <source>
        <dbReference type="ARBA" id="ARBA00004417"/>
    </source>
</evidence>
<dbReference type="CDD" id="cd03257">
    <property type="entry name" value="ABC_NikE_OppD_transporters"/>
    <property type="match status" value="2"/>
</dbReference>
<dbReference type="PANTHER" id="PTHR43297:SF2">
    <property type="entry name" value="DIPEPTIDE TRANSPORT ATP-BINDING PROTEIN DPPD"/>
    <property type="match status" value="1"/>
</dbReference>
<dbReference type="AlphaFoldDB" id="A0A327JTT3"/>
<keyword evidence="10" id="KW-1185">Reference proteome</keyword>
<evidence type="ECO:0000256" key="7">
    <source>
        <dbReference type="ARBA" id="ARBA00023136"/>
    </source>
</evidence>
<comment type="similarity">
    <text evidence="2">Belongs to the ABC transporter superfamily.</text>
</comment>
<dbReference type="GO" id="GO:0015833">
    <property type="term" value="P:peptide transport"/>
    <property type="evidence" value="ECO:0007669"/>
    <property type="project" value="InterPro"/>
</dbReference>
<comment type="subcellular location">
    <subcellularLocation>
        <location evidence="1">Cell inner membrane</location>
        <topology evidence="1">Peripheral membrane protein</topology>
    </subcellularLocation>
</comment>
<accession>A0A327JTT3</accession>
<evidence type="ECO:0000256" key="3">
    <source>
        <dbReference type="ARBA" id="ARBA00022448"/>
    </source>
</evidence>
<dbReference type="FunFam" id="3.40.50.300:FF:000016">
    <property type="entry name" value="Oligopeptide ABC transporter ATP-binding component"/>
    <property type="match status" value="1"/>
</dbReference>
<dbReference type="InterPro" id="IPR003439">
    <property type="entry name" value="ABC_transporter-like_ATP-bd"/>
</dbReference>
<dbReference type="GO" id="GO:0005524">
    <property type="term" value="F:ATP binding"/>
    <property type="evidence" value="ECO:0007669"/>
    <property type="project" value="UniProtKB-KW"/>
</dbReference>
<dbReference type="NCBIfam" id="NF008453">
    <property type="entry name" value="PRK11308.1"/>
    <property type="match status" value="2"/>
</dbReference>
<proteinExistence type="inferred from homology"/>
<dbReference type="GO" id="GO:0016887">
    <property type="term" value="F:ATP hydrolysis activity"/>
    <property type="evidence" value="ECO:0007669"/>
    <property type="project" value="InterPro"/>
</dbReference>
<protein>
    <submittedName>
        <fullName evidence="9">Microcin ABC transporter ATP-binding protein</fullName>
    </submittedName>
</protein>
<dbReference type="PROSITE" id="PS50893">
    <property type="entry name" value="ABC_TRANSPORTER_2"/>
    <property type="match status" value="2"/>
</dbReference>
<dbReference type="InterPro" id="IPR003593">
    <property type="entry name" value="AAA+_ATPase"/>
</dbReference>
<dbReference type="Proteomes" id="UP000249299">
    <property type="component" value="Unassembled WGS sequence"/>
</dbReference>
<evidence type="ECO:0000256" key="2">
    <source>
        <dbReference type="ARBA" id="ARBA00005417"/>
    </source>
</evidence>
<dbReference type="OrthoDB" id="9802264at2"/>
<dbReference type="RefSeq" id="WP_111433567.1">
    <property type="nucleotide sequence ID" value="NZ_JACIGG010000009.1"/>
</dbReference>
<dbReference type="NCBIfam" id="NF010167">
    <property type="entry name" value="PRK13648.1"/>
    <property type="match status" value="2"/>
</dbReference>
<dbReference type="GO" id="GO:0055085">
    <property type="term" value="P:transmembrane transport"/>
    <property type="evidence" value="ECO:0007669"/>
    <property type="project" value="UniProtKB-ARBA"/>
</dbReference>
<evidence type="ECO:0000256" key="4">
    <source>
        <dbReference type="ARBA" id="ARBA00022475"/>
    </source>
</evidence>
<dbReference type="SMART" id="SM00382">
    <property type="entry name" value="AAA"/>
    <property type="match status" value="2"/>
</dbReference>
<comment type="caution">
    <text evidence="9">The sequence shown here is derived from an EMBL/GenBank/DDBJ whole genome shotgun (WGS) entry which is preliminary data.</text>
</comment>
<feature type="domain" description="ABC transporter" evidence="8">
    <location>
        <begin position="293"/>
        <end position="532"/>
    </location>
</feature>
<dbReference type="InterPro" id="IPR013563">
    <property type="entry name" value="Oligopep_ABC_C"/>
</dbReference>
<dbReference type="Pfam" id="PF08352">
    <property type="entry name" value="oligo_HPY"/>
    <property type="match status" value="2"/>
</dbReference>
<name>A0A327JTT3_9HYPH</name>
<keyword evidence="4" id="KW-1003">Cell membrane</keyword>
<dbReference type="InterPro" id="IPR017871">
    <property type="entry name" value="ABC_transporter-like_CS"/>
</dbReference>
<dbReference type="PROSITE" id="PS00211">
    <property type="entry name" value="ABC_TRANSPORTER_1"/>
    <property type="match status" value="2"/>
</dbReference>
<evidence type="ECO:0000313" key="9">
    <source>
        <dbReference type="EMBL" id="RAI28312.1"/>
    </source>
</evidence>
<keyword evidence="3" id="KW-0813">Transport</keyword>
<dbReference type="InterPro" id="IPR027417">
    <property type="entry name" value="P-loop_NTPase"/>
</dbReference>
<dbReference type="InterPro" id="IPR050388">
    <property type="entry name" value="ABC_Ni/Peptide_Import"/>
</dbReference>
<organism evidence="9 10">
    <name type="scientific">Rhodobium orientis</name>
    <dbReference type="NCBI Taxonomy" id="34017"/>
    <lineage>
        <taxon>Bacteria</taxon>
        <taxon>Pseudomonadati</taxon>
        <taxon>Pseudomonadota</taxon>
        <taxon>Alphaproteobacteria</taxon>
        <taxon>Hyphomicrobiales</taxon>
        <taxon>Rhodobiaceae</taxon>
        <taxon>Rhodobium</taxon>
    </lineage>
</organism>